<name>A0A316WL58_9FLAO</name>
<keyword evidence="2" id="KW-1185">Reference proteome</keyword>
<sequence length="276" mass="29553">MERMKKSYILLLLIIAQVIYAQVAIGKTTVNSSAVLEVSQATNKGVLLPRVDIVDILSNTSPVNNPAEGLVVYNKGNSISPGFYIWKNNRWTQLSDTYNLVSYMMLQRTTDYNILGGFANGTYKNFNDAAFTVVSNDIGALYNSSNGIITLPGNSGYLVNVCLNIQTAIESTTAGIGGTPVHLHQYLVKLIDPSNGNQYGKTISINAQSIASNKTHTLNLSFSFVATSATPIILMPAIAHDAGGTYQSGAGGTTPNNGEIIITNAKIDIQRSALNQ</sequence>
<protein>
    <submittedName>
        <fullName evidence="1">Uncharacterized protein</fullName>
    </submittedName>
</protein>
<accession>A0A316WL58</accession>
<proteinExistence type="predicted"/>
<organism evidence="1 2">
    <name type="scientific">Chryseobacterium oncorhynchi</name>
    <dbReference type="NCBI Taxonomy" id="741074"/>
    <lineage>
        <taxon>Bacteria</taxon>
        <taxon>Pseudomonadati</taxon>
        <taxon>Bacteroidota</taxon>
        <taxon>Flavobacteriia</taxon>
        <taxon>Flavobacteriales</taxon>
        <taxon>Weeksellaceae</taxon>
        <taxon>Chryseobacterium group</taxon>
        <taxon>Chryseobacterium</taxon>
    </lineage>
</organism>
<evidence type="ECO:0000313" key="1">
    <source>
        <dbReference type="EMBL" id="PWN62172.1"/>
    </source>
</evidence>
<gene>
    <name evidence="1" type="ORF">C1638_016855</name>
</gene>
<dbReference type="EMBL" id="PPEI02000005">
    <property type="protein sequence ID" value="PWN62172.1"/>
    <property type="molecule type" value="Genomic_DNA"/>
</dbReference>
<dbReference type="Proteomes" id="UP000236182">
    <property type="component" value="Unassembled WGS sequence"/>
</dbReference>
<evidence type="ECO:0000313" key="2">
    <source>
        <dbReference type="Proteomes" id="UP000236182"/>
    </source>
</evidence>
<comment type="caution">
    <text evidence="1">The sequence shown here is derived from an EMBL/GenBank/DDBJ whole genome shotgun (WGS) entry which is preliminary data.</text>
</comment>
<dbReference type="AlphaFoldDB" id="A0A316WL58"/>
<reference evidence="1" key="1">
    <citation type="submission" date="2018-04" db="EMBL/GenBank/DDBJ databases">
        <title>Draft Genome Sequences of Chryseobacterium lactis NCTC11390T isolated from milk, Chryseobacterium oncorhynchi 701B-08T from rainbow trout, and Chryseobacterium viscerum 687B-08T from diseased fish.</title>
        <authorList>
            <person name="Jeong J.-J."/>
            <person name="Lee Y.J."/>
            <person name="Pathiraja D."/>
            <person name="Park B."/>
            <person name="Choi I.-G."/>
            <person name="Kim K.D."/>
        </authorList>
    </citation>
    <scope>NUCLEOTIDE SEQUENCE [LARGE SCALE GENOMIC DNA]</scope>
    <source>
        <strain evidence="1">701B-08</strain>
    </source>
</reference>